<evidence type="ECO:0000256" key="5">
    <source>
        <dbReference type="ARBA" id="ARBA00022679"/>
    </source>
</evidence>
<organism evidence="10 11">
    <name type="scientific">Mycoemilia scoparia</name>
    <dbReference type="NCBI Taxonomy" id="417184"/>
    <lineage>
        <taxon>Eukaryota</taxon>
        <taxon>Fungi</taxon>
        <taxon>Fungi incertae sedis</taxon>
        <taxon>Zoopagomycota</taxon>
        <taxon>Kickxellomycotina</taxon>
        <taxon>Kickxellomycetes</taxon>
        <taxon>Kickxellales</taxon>
        <taxon>Kickxellaceae</taxon>
        <taxon>Mycoemilia</taxon>
    </lineage>
</organism>
<gene>
    <name evidence="10" type="primary">HAT1</name>
    <name evidence="10" type="ORF">H4219_002350</name>
</gene>
<dbReference type="EMBL" id="JANBPU010000037">
    <property type="protein sequence ID" value="KAJ1918811.1"/>
    <property type="molecule type" value="Genomic_DNA"/>
</dbReference>
<reference evidence="10" key="1">
    <citation type="submission" date="2022-07" db="EMBL/GenBank/DDBJ databases">
        <title>Phylogenomic reconstructions and comparative analyses of Kickxellomycotina fungi.</title>
        <authorList>
            <person name="Reynolds N.K."/>
            <person name="Stajich J.E."/>
            <person name="Barry K."/>
            <person name="Grigoriev I.V."/>
            <person name="Crous P."/>
            <person name="Smith M.E."/>
        </authorList>
    </citation>
    <scope>NUCLEOTIDE SEQUENCE</scope>
    <source>
        <strain evidence="10">NBRC 100468</strain>
    </source>
</reference>
<dbReference type="InterPro" id="IPR017380">
    <property type="entry name" value="Hist_AcTrfase_B-typ_cat-su"/>
</dbReference>
<dbReference type="Gene3D" id="1.10.10.390">
    <property type="match status" value="1"/>
</dbReference>
<evidence type="ECO:0000256" key="7">
    <source>
        <dbReference type="ARBA" id="ARBA00023315"/>
    </source>
</evidence>
<dbReference type="PANTHER" id="PTHR12046">
    <property type="entry name" value="HISTONE ACETYLTRANSFERASE TYPE B CATALYTIC SUBUNIT"/>
    <property type="match status" value="1"/>
</dbReference>
<evidence type="ECO:0000256" key="3">
    <source>
        <dbReference type="ARBA" id="ARBA00013184"/>
    </source>
</evidence>
<dbReference type="Gene3D" id="3.90.360.10">
    <property type="entry name" value="Histone acetyl transferase 1 (HAT1), N-terminal domain"/>
    <property type="match status" value="1"/>
</dbReference>
<keyword evidence="5 10" id="KW-0808">Transferase</keyword>
<dbReference type="InterPro" id="IPR037113">
    <property type="entry name" value="Hat1_N_sf"/>
</dbReference>
<accession>A0A9W8A5Q6</accession>
<dbReference type="GO" id="GO:0005634">
    <property type="term" value="C:nucleus"/>
    <property type="evidence" value="ECO:0007669"/>
    <property type="project" value="UniProtKB-SubCell"/>
</dbReference>
<evidence type="ECO:0000256" key="2">
    <source>
        <dbReference type="ARBA" id="ARBA00010543"/>
    </source>
</evidence>
<dbReference type="InterPro" id="IPR013523">
    <property type="entry name" value="Hist_AcTrfase_HAT1_C"/>
</dbReference>
<comment type="catalytic activity">
    <reaction evidence="8">
        <text>L-lysyl-[protein] + acetyl-CoA = N(6)-acetyl-L-lysyl-[protein] + CoA + H(+)</text>
        <dbReference type="Rhea" id="RHEA:45948"/>
        <dbReference type="Rhea" id="RHEA-COMP:9752"/>
        <dbReference type="Rhea" id="RHEA-COMP:10731"/>
        <dbReference type="ChEBI" id="CHEBI:15378"/>
        <dbReference type="ChEBI" id="CHEBI:29969"/>
        <dbReference type="ChEBI" id="CHEBI:57287"/>
        <dbReference type="ChEBI" id="CHEBI:57288"/>
        <dbReference type="ChEBI" id="CHEBI:61930"/>
        <dbReference type="EC" id="2.3.1.48"/>
    </reaction>
</comment>
<dbReference type="EC" id="2.3.1.48" evidence="3"/>
<proteinExistence type="inferred from homology"/>
<keyword evidence="7 10" id="KW-0012">Acyltransferase</keyword>
<name>A0A9W8A5Q6_9FUNG</name>
<dbReference type="GO" id="GO:0000781">
    <property type="term" value="C:chromosome, telomeric region"/>
    <property type="evidence" value="ECO:0007669"/>
    <property type="project" value="GOC"/>
</dbReference>
<dbReference type="Pfam" id="PF21184">
    <property type="entry name" value="HAT1_C_fung"/>
    <property type="match status" value="1"/>
</dbReference>
<dbReference type="InterPro" id="IPR019467">
    <property type="entry name" value="Hat1_N"/>
</dbReference>
<dbReference type="SUPFAM" id="SSF55729">
    <property type="entry name" value="Acyl-CoA N-acyltransferases (Nat)"/>
    <property type="match status" value="1"/>
</dbReference>
<dbReference type="AlphaFoldDB" id="A0A9W8A5Q6"/>
<comment type="caution">
    <text evidence="10">The sequence shown here is derived from an EMBL/GenBank/DDBJ whole genome shotgun (WGS) entry which is preliminary data.</text>
</comment>
<dbReference type="Proteomes" id="UP001150538">
    <property type="component" value="Unassembled WGS sequence"/>
</dbReference>
<keyword evidence="6" id="KW-0539">Nucleus</keyword>
<evidence type="ECO:0000313" key="10">
    <source>
        <dbReference type="EMBL" id="KAJ1918811.1"/>
    </source>
</evidence>
<evidence type="ECO:0000259" key="9">
    <source>
        <dbReference type="Pfam" id="PF10394"/>
    </source>
</evidence>
<dbReference type="GO" id="GO:0042393">
    <property type="term" value="F:histone binding"/>
    <property type="evidence" value="ECO:0007669"/>
    <property type="project" value="InterPro"/>
</dbReference>
<comment type="similarity">
    <text evidence="2">Belongs to the HAT1 family.</text>
</comment>
<evidence type="ECO:0000256" key="1">
    <source>
        <dbReference type="ARBA" id="ARBA00004123"/>
    </source>
</evidence>
<evidence type="ECO:0000256" key="4">
    <source>
        <dbReference type="ARBA" id="ARBA00021268"/>
    </source>
</evidence>
<dbReference type="Gene3D" id="3.40.630.30">
    <property type="match status" value="1"/>
</dbReference>
<dbReference type="InterPro" id="IPR016181">
    <property type="entry name" value="Acyl_CoA_acyltransferase"/>
</dbReference>
<keyword evidence="11" id="KW-1185">Reference proteome</keyword>
<evidence type="ECO:0000256" key="8">
    <source>
        <dbReference type="ARBA" id="ARBA00048017"/>
    </source>
</evidence>
<evidence type="ECO:0000256" key="6">
    <source>
        <dbReference type="ARBA" id="ARBA00023242"/>
    </source>
</evidence>
<evidence type="ECO:0000313" key="11">
    <source>
        <dbReference type="Proteomes" id="UP001150538"/>
    </source>
</evidence>
<comment type="subcellular location">
    <subcellularLocation>
        <location evidence="1">Nucleus</location>
    </subcellularLocation>
</comment>
<dbReference type="Pfam" id="PF10394">
    <property type="entry name" value="Hat1_N"/>
    <property type="match status" value="1"/>
</dbReference>
<sequence length="384" mass="44627">MNPETVSKWVTNSNNAVRIRLVSGDNPEAIAKAINRLDQNKNGGAPTDHQDDACTDMNSIDLVFYAAGSLKTNLRISFDKKVDDMESTSAVKLKSDNIYNPIREVLSKDIFENVDEFAKTVASDADQFIPAGKKIYEYHLESSEESTFEIYENSFEDPKFKEFHSRVQTFILFFIEGGTFIDTDDDRWRIYTVFEKWDFEGKVGYSFIGYCTMYRFFHWPDKTRARISQFLILPPFQAQGHGSKLYNILRQMILDDNDIIDFAVEDPSEEFDDLRDKNDLRYLFGKNAFEGLEFPVDRQTIAKMQKEYKLSKRQLVRCLEIGLLKSLDKTDPKKFRNYRLSVKRRLFAQNADILSSLSSTECKDKLKETFSSVIDDYHRILNLV</sequence>
<dbReference type="GO" id="GO:0031509">
    <property type="term" value="P:subtelomeric heterochromatin formation"/>
    <property type="evidence" value="ECO:0007669"/>
    <property type="project" value="InterPro"/>
</dbReference>
<protein>
    <recommendedName>
        <fullName evidence="4">Histone acetyltransferase type B catalytic subunit</fullName>
        <ecNumber evidence="3">2.3.1.48</ecNumber>
    </recommendedName>
</protein>
<dbReference type="GO" id="GO:0004402">
    <property type="term" value="F:histone acetyltransferase activity"/>
    <property type="evidence" value="ECO:0007669"/>
    <property type="project" value="InterPro"/>
</dbReference>
<dbReference type="OrthoDB" id="10253098at2759"/>
<feature type="domain" description="Histone acetyl transferase HAT1 N-terminal" evidence="9">
    <location>
        <begin position="63"/>
        <end position="176"/>
    </location>
</feature>
<dbReference type="CDD" id="cd04301">
    <property type="entry name" value="NAT_SF"/>
    <property type="match status" value="1"/>
</dbReference>